<dbReference type="EMBL" id="MK554696">
    <property type="protein sequence ID" value="QBJ04228.1"/>
    <property type="molecule type" value="Genomic_DNA"/>
</dbReference>
<name>A0A481W645_9CAUD</name>
<dbReference type="GeneID" id="65071980"/>
<evidence type="ECO:0000313" key="2">
    <source>
        <dbReference type="Proteomes" id="UP000292160"/>
    </source>
</evidence>
<dbReference type="Proteomes" id="UP000292160">
    <property type="component" value="Segment"/>
</dbReference>
<accession>A0A481W645</accession>
<proteinExistence type="predicted"/>
<evidence type="ECO:0000313" key="1">
    <source>
        <dbReference type="EMBL" id="QBJ04228.1"/>
    </source>
</evidence>
<dbReference type="KEGG" id="vg:65071980"/>
<dbReference type="RefSeq" id="YP_010082972.1">
    <property type="nucleotide sequence ID" value="NC_055035.1"/>
</dbReference>
<protein>
    <submittedName>
        <fullName evidence="1">Uncharacterized protein</fullName>
    </submittedName>
</protein>
<reference evidence="1 2" key="1">
    <citation type="submission" date="2019-02" db="EMBL/GenBank/DDBJ databases">
        <title>Genomic, morphological and functional characterisation of novel bacteriophage Fnu1 capable of disrupt Fusobacterium nucleatum biofilm.</title>
        <authorList>
            <person name="Kabwe M."/>
            <person name="Brown T.L."/>
            <person name="Dashper S."/>
            <person name="Speirs L."/>
            <person name="Ku H."/>
            <person name="Petrovski S."/>
            <person name="Chan H.T."/>
            <person name="Lock P."/>
            <person name="Tucci J."/>
        </authorList>
    </citation>
    <scope>NUCLEOTIDE SEQUENCE [LARGE SCALE GENOMIC DNA]</scope>
</reference>
<sequence>MSKYLEWLWINGLILVGKAINGKIFTEEDIRLYKEIKEQHLFLTNSEIRLIEKHLKEVK</sequence>
<organism evidence="1 2">
    <name type="scientific">Fusobacterium phage Fnu1</name>
    <dbReference type="NCBI Taxonomy" id="2530024"/>
    <lineage>
        <taxon>Viruses</taxon>
        <taxon>Duplodnaviria</taxon>
        <taxon>Heunggongvirae</taxon>
        <taxon>Uroviricota</taxon>
        <taxon>Caudoviricetes</taxon>
        <taxon>Latrobevirus</taxon>
        <taxon>Latrobevirus FNU1</taxon>
    </lineage>
</organism>
<keyword evidence="2" id="KW-1185">Reference proteome</keyword>